<keyword evidence="4 9" id="KW-0004">4Fe-4S</keyword>
<dbReference type="Proteomes" id="UP000779809">
    <property type="component" value="Unassembled WGS sequence"/>
</dbReference>
<comment type="cofactor">
    <cofactor evidence="1">
        <name>[3Fe-4S] cluster</name>
        <dbReference type="ChEBI" id="CHEBI:21137"/>
    </cofactor>
</comment>
<dbReference type="EMBL" id="JACPNR010000002">
    <property type="protein sequence ID" value="MBI2677243.1"/>
    <property type="molecule type" value="Genomic_DNA"/>
</dbReference>
<protein>
    <recommendedName>
        <fullName evidence="9">Ferredoxin</fullName>
    </recommendedName>
</protein>
<feature type="domain" description="4Fe-4S ferredoxin-type" evidence="10">
    <location>
        <begin position="39"/>
        <end position="68"/>
    </location>
</feature>
<evidence type="ECO:0000259" key="10">
    <source>
        <dbReference type="PROSITE" id="PS51379"/>
    </source>
</evidence>
<dbReference type="Pfam" id="PF12838">
    <property type="entry name" value="Fer4_7"/>
    <property type="match status" value="1"/>
</dbReference>
<evidence type="ECO:0000256" key="9">
    <source>
        <dbReference type="RuleBase" id="RU365098"/>
    </source>
</evidence>
<organism evidence="11 12">
    <name type="scientific">Candidatus Korobacter versatilis</name>
    <dbReference type="NCBI Taxonomy" id="658062"/>
    <lineage>
        <taxon>Bacteria</taxon>
        <taxon>Pseudomonadati</taxon>
        <taxon>Acidobacteriota</taxon>
        <taxon>Terriglobia</taxon>
        <taxon>Terriglobales</taxon>
        <taxon>Candidatus Korobacteraceae</taxon>
        <taxon>Candidatus Korobacter</taxon>
    </lineage>
</organism>
<comment type="function">
    <text evidence="9">Ferredoxins are iron-sulfur proteins that transfer electrons in a wide variety of metabolic reactions.</text>
</comment>
<gene>
    <name evidence="11" type="ORF">HYX28_00520</name>
</gene>
<dbReference type="InterPro" id="IPR017900">
    <property type="entry name" value="4Fe4S_Fe_S_CS"/>
</dbReference>
<evidence type="ECO:0000256" key="1">
    <source>
        <dbReference type="ARBA" id="ARBA00001927"/>
    </source>
</evidence>
<comment type="cofactor">
    <cofactor evidence="2 9">
        <name>[4Fe-4S] cluster</name>
        <dbReference type="ChEBI" id="CHEBI:49883"/>
    </cofactor>
</comment>
<dbReference type="AlphaFoldDB" id="A0A932A5U9"/>
<evidence type="ECO:0000313" key="12">
    <source>
        <dbReference type="Proteomes" id="UP000779809"/>
    </source>
</evidence>
<sequence>MAYVIAEPCIGTKDTACVDACPVDCIHPKKDDPRHATEEMLYIDPVECIDCGACVPVCPVSAIFALDDLPEKWKSFTQRNAEYFGRT</sequence>
<dbReference type="SUPFAM" id="SSF54862">
    <property type="entry name" value="4Fe-4S ferredoxins"/>
    <property type="match status" value="1"/>
</dbReference>
<evidence type="ECO:0000256" key="2">
    <source>
        <dbReference type="ARBA" id="ARBA00001966"/>
    </source>
</evidence>
<evidence type="ECO:0000313" key="11">
    <source>
        <dbReference type="EMBL" id="MBI2677243.1"/>
    </source>
</evidence>
<keyword evidence="6 9" id="KW-0249">Electron transport</keyword>
<dbReference type="PANTHER" id="PTHR42859">
    <property type="entry name" value="OXIDOREDUCTASE"/>
    <property type="match status" value="1"/>
</dbReference>
<keyword evidence="5 9" id="KW-0479">Metal-binding</keyword>
<proteinExistence type="predicted"/>
<dbReference type="InterPro" id="IPR017896">
    <property type="entry name" value="4Fe4S_Fe-S-bd"/>
</dbReference>
<evidence type="ECO:0000256" key="4">
    <source>
        <dbReference type="ARBA" id="ARBA00022485"/>
    </source>
</evidence>
<keyword evidence="8 9" id="KW-0411">Iron-sulfur</keyword>
<evidence type="ECO:0000256" key="5">
    <source>
        <dbReference type="ARBA" id="ARBA00022723"/>
    </source>
</evidence>
<dbReference type="InterPro" id="IPR050294">
    <property type="entry name" value="RnfB_subfamily"/>
</dbReference>
<name>A0A932A5U9_9BACT</name>
<dbReference type="PROSITE" id="PS00198">
    <property type="entry name" value="4FE4S_FER_1"/>
    <property type="match status" value="1"/>
</dbReference>
<dbReference type="GO" id="GO:0051539">
    <property type="term" value="F:4 iron, 4 sulfur cluster binding"/>
    <property type="evidence" value="ECO:0007669"/>
    <property type="project" value="UniProtKB-UniRule"/>
</dbReference>
<dbReference type="PRINTS" id="PR00354">
    <property type="entry name" value="7FE8SFRDOXIN"/>
</dbReference>
<evidence type="ECO:0000256" key="3">
    <source>
        <dbReference type="ARBA" id="ARBA00022448"/>
    </source>
</evidence>
<evidence type="ECO:0000256" key="8">
    <source>
        <dbReference type="ARBA" id="ARBA00023014"/>
    </source>
</evidence>
<dbReference type="Gene3D" id="3.30.70.20">
    <property type="match status" value="1"/>
</dbReference>
<comment type="caution">
    <text evidence="11">The sequence shown here is derived from an EMBL/GenBank/DDBJ whole genome shotgun (WGS) entry which is preliminary data.</text>
</comment>
<evidence type="ECO:0000256" key="7">
    <source>
        <dbReference type="ARBA" id="ARBA00023004"/>
    </source>
</evidence>
<feature type="domain" description="4Fe-4S ferredoxin-type" evidence="10">
    <location>
        <begin position="1"/>
        <end position="31"/>
    </location>
</feature>
<accession>A0A932A5U9</accession>
<dbReference type="PROSITE" id="PS51379">
    <property type="entry name" value="4FE4S_FER_2"/>
    <property type="match status" value="2"/>
</dbReference>
<dbReference type="GO" id="GO:0046872">
    <property type="term" value="F:metal ion binding"/>
    <property type="evidence" value="ECO:0007669"/>
    <property type="project" value="UniProtKB-UniRule"/>
</dbReference>
<keyword evidence="3 9" id="KW-0813">Transport</keyword>
<dbReference type="InterPro" id="IPR000813">
    <property type="entry name" value="7Fe_ferredoxin"/>
</dbReference>
<evidence type="ECO:0000256" key="6">
    <source>
        <dbReference type="ARBA" id="ARBA00022982"/>
    </source>
</evidence>
<reference evidence="11" key="1">
    <citation type="submission" date="2020-07" db="EMBL/GenBank/DDBJ databases">
        <title>Huge and variable diversity of episymbiotic CPR bacteria and DPANN archaea in groundwater ecosystems.</title>
        <authorList>
            <person name="He C.Y."/>
            <person name="Keren R."/>
            <person name="Whittaker M."/>
            <person name="Farag I.F."/>
            <person name="Doudna J."/>
            <person name="Cate J.H.D."/>
            <person name="Banfield J.F."/>
        </authorList>
    </citation>
    <scope>NUCLEOTIDE SEQUENCE</scope>
    <source>
        <strain evidence="11">NC_groundwater_580_Pr5_B-0.1um_64_19</strain>
    </source>
</reference>
<keyword evidence="7 9" id="KW-0408">Iron</keyword>
<dbReference type="PANTHER" id="PTHR42859:SF2">
    <property type="entry name" value="FERREDOXIN"/>
    <property type="match status" value="1"/>
</dbReference>
<dbReference type="GO" id="GO:0009055">
    <property type="term" value="F:electron transfer activity"/>
    <property type="evidence" value="ECO:0007669"/>
    <property type="project" value="UniProtKB-UniRule"/>
</dbReference>